<protein>
    <submittedName>
        <fullName evidence="2">Uncharacterized protein</fullName>
    </submittedName>
</protein>
<feature type="region of interest" description="Disordered" evidence="1">
    <location>
        <begin position="135"/>
        <end position="185"/>
    </location>
</feature>
<dbReference type="AlphaFoldDB" id="A0A0P1BPY3"/>
<evidence type="ECO:0000313" key="3">
    <source>
        <dbReference type="Proteomes" id="UP000054845"/>
    </source>
</evidence>
<organism evidence="2 3">
    <name type="scientific">Ceraceosorus bombacis</name>
    <dbReference type="NCBI Taxonomy" id="401625"/>
    <lineage>
        <taxon>Eukaryota</taxon>
        <taxon>Fungi</taxon>
        <taxon>Dikarya</taxon>
        <taxon>Basidiomycota</taxon>
        <taxon>Ustilaginomycotina</taxon>
        <taxon>Exobasidiomycetes</taxon>
        <taxon>Ceraceosorales</taxon>
        <taxon>Ceraceosoraceae</taxon>
        <taxon>Ceraceosorus</taxon>
    </lineage>
</organism>
<name>A0A0P1BPY3_9BASI</name>
<dbReference type="Proteomes" id="UP000054845">
    <property type="component" value="Unassembled WGS sequence"/>
</dbReference>
<dbReference type="OrthoDB" id="10639498at2759"/>
<evidence type="ECO:0000256" key="1">
    <source>
        <dbReference type="SAM" id="MobiDB-lite"/>
    </source>
</evidence>
<reference evidence="2 3" key="1">
    <citation type="submission" date="2014-09" db="EMBL/GenBank/DDBJ databases">
        <authorList>
            <person name="Magalhaes I.L.F."/>
            <person name="Oliveira U."/>
            <person name="Santos F.R."/>
            <person name="Vidigal T.H.D.A."/>
            <person name="Brescovit A.D."/>
            <person name="Santos A.J."/>
        </authorList>
    </citation>
    <scope>NUCLEOTIDE SEQUENCE [LARGE SCALE GENOMIC DNA]</scope>
</reference>
<sequence>MDKTQTEPEEKPFTAFKTLVERGETSKNLLPEWMYNFLMDSIAKCRKHYVALSNRHENEVSKRSKEKTAEHARYESVIDTYHGLFRFFDISIPDGAGYASVERRGQYLDLLNTHLTAWTANQRVYRLNQVLQEDSGVAGPSTSQPGPTGPSLAQPTVPPYDAFPEQGETRIVGGTGGNASQNSTSNQTVYHGLVQPVSYTYNISYGGSRASTPNPPSSDAWLSDHLGQLNLQASKVSP</sequence>
<keyword evidence="3" id="KW-1185">Reference proteome</keyword>
<evidence type="ECO:0000313" key="2">
    <source>
        <dbReference type="EMBL" id="CEH19032.1"/>
    </source>
</evidence>
<accession>A0A0P1BPY3</accession>
<dbReference type="EMBL" id="CCYA01000276">
    <property type="protein sequence ID" value="CEH19032.1"/>
    <property type="molecule type" value="Genomic_DNA"/>
</dbReference>
<proteinExistence type="predicted"/>
<feature type="compositionally biased region" description="Low complexity" evidence="1">
    <location>
        <begin position="139"/>
        <end position="151"/>
    </location>
</feature>